<dbReference type="GO" id="GO:0005886">
    <property type="term" value="C:plasma membrane"/>
    <property type="evidence" value="ECO:0007669"/>
    <property type="project" value="TreeGrafter"/>
</dbReference>
<gene>
    <name evidence="3" type="ORF">CTI12_AA597230</name>
</gene>
<evidence type="ECO:0000256" key="1">
    <source>
        <dbReference type="SAM" id="Phobius"/>
    </source>
</evidence>
<dbReference type="Proteomes" id="UP000245207">
    <property type="component" value="Unassembled WGS sequence"/>
</dbReference>
<dbReference type="SUPFAM" id="SSF81665">
    <property type="entry name" value="Calcium ATPase, transmembrane domain M"/>
    <property type="match status" value="1"/>
</dbReference>
<sequence>MLERVSDLMEKDLTLVGATAVEDKLQQGAGHEANLHIDKYGHVSREFEEVASKKPLKYSKNYMSTTKYNVITFLPKALFEQFRRVANIYFLLAVMLSVTPLSPFSAYSMITPLTFVIGLSMTKEVAMTGISSCRT</sequence>
<protein>
    <submittedName>
        <fullName evidence="3">ATPase E1-E2 type family protein / haloacid dehalogenase-like hydrolase family protein</fullName>
    </submittedName>
</protein>
<evidence type="ECO:0000313" key="4">
    <source>
        <dbReference type="Proteomes" id="UP000245207"/>
    </source>
</evidence>
<dbReference type="GO" id="GO:0140326">
    <property type="term" value="F:ATPase-coupled intramembrane lipid transporter activity"/>
    <property type="evidence" value="ECO:0007669"/>
    <property type="project" value="TreeGrafter"/>
</dbReference>
<dbReference type="Pfam" id="PF16209">
    <property type="entry name" value="PhoLip_ATPase_N"/>
    <property type="match status" value="1"/>
</dbReference>
<dbReference type="AlphaFoldDB" id="A0A2U1KIW6"/>
<dbReference type="InterPro" id="IPR032631">
    <property type="entry name" value="P-type_ATPase_N"/>
</dbReference>
<dbReference type="OrthoDB" id="377733at2759"/>
<dbReference type="STRING" id="35608.A0A2U1KIW6"/>
<feature type="domain" description="P-type ATPase N-terminal" evidence="2">
    <location>
        <begin position="53"/>
        <end position="110"/>
    </location>
</feature>
<comment type="caution">
    <text evidence="3">The sequence shown here is derived from an EMBL/GenBank/DDBJ whole genome shotgun (WGS) entry which is preliminary data.</text>
</comment>
<dbReference type="EMBL" id="PKPP01017777">
    <property type="protein sequence ID" value="PWA36709.1"/>
    <property type="molecule type" value="Genomic_DNA"/>
</dbReference>
<dbReference type="GO" id="GO:0016787">
    <property type="term" value="F:hydrolase activity"/>
    <property type="evidence" value="ECO:0007669"/>
    <property type="project" value="UniProtKB-KW"/>
</dbReference>
<keyword evidence="3" id="KW-0378">Hydrolase</keyword>
<dbReference type="PANTHER" id="PTHR24092">
    <property type="entry name" value="PROBABLE PHOSPHOLIPID-TRANSPORTING ATPASE"/>
    <property type="match status" value="1"/>
</dbReference>
<dbReference type="InterPro" id="IPR023298">
    <property type="entry name" value="ATPase_P-typ_TM_dom_sf"/>
</dbReference>
<dbReference type="GO" id="GO:0045332">
    <property type="term" value="P:phospholipid translocation"/>
    <property type="evidence" value="ECO:0007669"/>
    <property type="project" value="TreeGrafter"/>
</dbReference>
<dbReference type="PANTHER" id="PTHR24092:SF150">
    <property type="entry name" value="PHOSPHOLIPID-TRANSPORTING ATPASE"/>
    <property type="match status" value="1"/>
</dbReference>
<accession>A0A2U1KIW6</accession>
<evidence type="ECO:0000259" key="2">
    <source>
        <dbReference type="Pfam" id="PF16209"/>
    </source>
</evidence>
<feature type="transmembrane region" description="Helical" evidence="1">
    <location>
        <begin position="88"/>
        <end position="110"/>
    </location>
</feature>
<keyword evidence="1" id="KW-1133">Transmembrane helix</keyword>
<evidence type="ECO:0000313" key="3">
    <source>
        <dbReference type="EMBL" id="PWA36709.1"/>
    </source>
</evidence>
<name>A0A2U1KIW6_ARTAN</name>
<reference evidence="3 4" key="1">
    <citation type="journal article" date="2018" name="Mol. Plant">
        <title>The genome of Artemisia annua provides insight into the evolution of Asteraceae family and artemisinin biosynthesis.</title>
        <authorList>
            <person name="Shen Q."/>
            <person name="Zhang L."/>
            <person name="Liao Z."/>
            <person name="Wang S."/>
            <person name="Yan T."/>
            <person name="Shi P."/>
            <person name="Liu M."/>
            <person name="Fu X."/>
            <person name="Pan Q."/>
            <person name="Wang Y."/>
            <person name="Lv Z."/>
            <person name="Lu X."/>
            <person name="Zhang F."/>
            <person name="Jiang W."/>
            <person name="Ma Y."/>
            <person name="Chen M."/>
            <person name="Hao X."/>
            <person name="Li L."/>
            <person name="Tang Y."/>
            <person name="Lv G."/>
            <person name="Zhou Y."/>
            <person name="Sun X."/>
            <person name="Brodelius P.E."/>
            <person name="Rose J.K.C."/>
            <person name="Tang K."/>
        </authorList>
    </citation>
    <scope>NUCLEOTIDE SEQUENCE [LARGE SCALE GENOMIC DNA]</scope>
    <source>
        <strain evidence="4">cv. Huhao1</strain>
        <tissue evidence="3">Leaf</tissue>
    </source>
</reference>
<proteinExistence type="predicted"/>
<keyword evidence="1" id="KW-0472">Membrane</keyword>
<organism evidence="3 4">
    <name type="scientific">Artemisia annua</name>
    <name type="common">Sweet wormwood</name>
    <dbReference type="NCBI Taxonomy" id="35608"/>
    <lineage>
        <taxon>Eukaryota</taxon>
        <taxon>Viridiplantae</taxon>
        <taxon>Streptophyta</taxon>
        <taxon>Embryophyta</taxon>
        <taxon>Tracheophyta</taxon>
        <taxon>Spermatophyta</taxon>
        <taxon>Magnoliopsida</taxon>
        <taxon>eudicotyledons</taxon>
        <taxon>Gunneridae</taxon>
        <taxon>Pentapetalae</taxon>
        <taxon>asterids</taxon>
        <taxon>campanulids</taxon>
        <taxon>Asterales</taxon>
        <taxon>Asteraceae</taxon>
        <taxon>Asteroideae</taxon>
        <taxon>Anthemideae</taxon>
        <taxon>Artemisiinae</taxon>
        <taxon>Artemisia</taxon>
    </lineage>
</organism>
<keyword evidence="1" id="KW-0812">Transmembrane</keyword>
<keyword evidence="4" id="KW-1185">Reference proteome</keyword>